<keyword evidence="10" id="KW-1185">Reference proteome</keyword>
<dbReference type="AlphaFoldDB" id="A0A0E9MYV8"/>
<evidence type="ECO:0008006" key="11">
    <source>
        <dbReference type="Google" id="ProtNLM"/>
    </source>
</evidence>
<dbReference type="STRING" id="1220578.FPE01S_01_16010"/>
<feature type="signal peptide" evidence="6">
    <location>
        <begin position="1"/>
        <end position="16"/>
    </location>
</feature>
<name>A0A0E9MYV8_9BACT</name>
<evidence type="ECO:0000256" key="5">
    <source>
        <dbReference type="ARBA" id="ARBA00023237"/>
    </source>
</evidence>
<comment type="subcellular location">
    <subcellularLocation>
        <location evidence="1">Cell outer membrane</location>
    </subcellularLocation>
</comment>
<dbReference type="Pfam" id="PF07980">
    <property type="entry name" value="SusD_RagB"/>
    <property type="match status" value="1"/>
</dbReference>
<dbReference type="RefSeq" id="WP_046368250.1">
    <property type="nucleotide sequence ID" value="NZ_BBWV01000001.1"/>
</dbReference>
<evidence type="ECO:0000259" key="8">
    <source>
        <dbReference type="Pfam" id="PF14322"/>
    </source>
</evidence>
<evidence type="ECO:0000256" key="4">
    <source>
        <dbReference type="ARBA" id="ARBA00023136"/>
    </source>
</evidence>
<dbReference type="OrthoDB" id="1147023at2"/>
<evidence type="ECO:0000256" key="3">
    <source>
        <dbReference type="ARBA" id="ARBA00022729"/>
    </source>
</evidence>
<dbReference type="SUPFAM" id="SSF48452">
    <property type="entry name" value="TPR-like"/>
    <property type="match status" value="1"/>
</dbReference>
<evidence type="ECO:0000256" key="2">
    <source>
        <dbReference type="ARBA" id="ARBA00006275"/>
    </source>
</evidence>
<dbReference type="InterPro" id="IPR012944">
    <property type="entry name" value="SusD_RagB_dom"/>
</dbReference>
<evidence type="ECO:0000256" key="6">
    <source>
        <dbReference type="SAM" id="SignalP"/>
    </source>
</evidence>
<dbReference type="InterPro" id="IPR033985">
    <property type="entry name" value="SusD-like_N"/>
</dbReference>
<evidence type="ECO:0000259" key="7">
    <source>
        <dbReference type="Pfam" id="PF07980"/>
    </source>
</evidence>
<evidence type="ECO:0000256" key="1">
    <source>
        <dbReference type="ARBA" id="ARBA00004442"/>
    </source>
</evidence>
<dbReference type="GO" id="GO:0009279">
    <property type="term" value="C:cell outer membrane"/>
    <property type="evidence" value="ECO:0007669"/>
    <property type="project" value="UniProtKB-SubCell"/>
</dbReference>
<dbReference type="Pfam" id="PF14322">
    <property type="entry name" value="SusD-like_3"/>
    <property type="match status" value="1"/>
</dbReference>
<evidence type="ECO:0000313" key="10">
    <source>
        <dbReference type="Proteomes" id="UP000033121"/>
    </source>
</evidence>
<sequence length="489" mass="55765">MNRRILFLLLVTVMMAAGGCKKFLDQAPDSTRTQLDSPEKVAQLLGTAYPQSNYITFAEAMSDNVADKGPDKGILTLVNRDPFYFEDVKDNQQDSPEAYWAACYTAIAAANQALEACEKATNPEAYAAQRGEALVARAYSHFMLVNFFSKFYDSTTAATDPGIPYVTVPETVVFKPYDRGTVKQVYDLVEKDLLEGMTMLRDDEYAVPRYHFTQTAAHAFASRFYLYKRNYQKVLEHAEKSIMGNTISEYLRPWNTKYSTMTYEELWDLYTSAEEPANLLLVETLSEYGRSCPLFRYGMDYARQQEIFSSAQLTNASATWAYSILYYGEPNYFVPKFLEYFVKTSVNANIGYPHIMMPLFTAEEVLFNRAEANTFLGNTSQAISDLNLFASKRIRNYSTASHTITTTKLKNYYGTSDIKLATLVAILDFRRSEYVQEGMRWFDILRYKLPVEHRDREGEVVASLASDDLRKVLQMPESVKTSGLPMNPR</sequence>
<reference evidence="9 10" key="1">
    <citation type="submission" date="2015-04" db="EMBL/GenBank/DDBJ databases">
        <title>Whole genome shotgun sequence of Flavihumibacter petaseus NBRC 106054.</title>
        <authorList>
            <person name="Miyazawa S."/>
            <person name="Hosoyama A."/>
            <person name="Hashimoto M."/>
            <person name="Noguchi M."/>
            <person name="Tsuchikane K."/>
            <person name="Ohji S."/>
            <person name="Yamazoe A."/>
            <person name="Ichikawa N."/>
            <person name="Kimura A."/>
            <person name="Fujita N."/>
        </authorList>
    </citation>
    <scope>NUCLEOTIDE SEQUENCE [LARGE SCALE GENOMIC DNA]</scope>
    <source>
        <strain evidence="9 10">NBRC 106054</strain>
    </source>
</reference>
<dbReference type="PROSITE" id="PS51257">
    <property type="entry name" value="PROKAR_LIPOPROTEIN"/>
    <property type="match status" value="1"/>
</dbReference>
<keyword evidence="3 6" id="KW-0732">Signal</keyword>
<feature type="chain" id="PRO_5002429698" description="SusD-like N-terminal domain-containing protein" evidence="6">
    <location>
        <begin position="17"/>
        <end position="489"/>
    </location>
</feature>
<dbReference type="Gene3D" id="1.25.40.390">
    <property type="match status" value="1"/>
</dbReference>
<protein>
    <recommendedName>
        <fullName evidence="11">SusD-like N-terminal domain-containing protein</fullName>
    </recommendedName>
</protein>
<dbReference type="InterPro" id="IPR011990">
    <property type="entry name" value="TPR-like_helical_dom_sf"/>
</dbReference>
<comment type="similarity">
    <text evidence="2">Belongs to the SusD family.</text>
</comment>
<gene>
    <name evidence="9" type="ORF">FPE01S_01_16010</name>
</gene>
<dbReference type="EMBL" id="BBWV01000001">
    <property type="protein sequence ID" value="GAO42586.1"/>
    <property type="molecule type" value="Genomic_DNA"/>
</dbReference>
<feature type="domain" description="SusD-like N-terminal" evidence="8">
    <location>
        <begin position="22"/>
        <end position="226"/>
    </location>
</feature>
<organism evidence="9 10">
    <name type="scientific">Flavihumibacter petaseus NBRC 106054</name>
    <dbReference type="NCBI Taxonomy" id="1220578"/>
    <lineage>
        <taxon>Bacteria</taxon>
        <taxon>Pseudomonadati</taxon>
        <taxon>Bacteroidota</taxon>
        <taxon>Chitinophagia</taxon>
        <taxon>Chitinophagales</taxon>
        <taxon>Chitinophagaceae</taxon>
        <taxon>Flavihumibacter</taxon>
    </lineage>
</organism>
<feature type="domain" description="RagB/SusD" evidence="7">
    <location>
        <begin position="332"/>
        <end position="453"/>
    </location>
</feature>
<comment type="caution">
    <text evidence="9">The sequence shown here is derived from an EMBL/GenBank/DDBJ whole genome shotgun (WGS) entry which is preliminary data.</text>
</comment>
<dbReference type="Proteomes" id="UP000033121">
    <property type="component" value="Unassembled WGS sequence"/>
</dbReference>
<proteinExistence type="inferred from homology"/>
<accession>A0A0E9MYV8</accession>
<keyword evidence="5" id="KW-0998">Cell outer membrane</keyword>
<keyword evidence="4" id="KW-0472">Membrane</keyword>
<evidence type="ECO:0000313" key="9">
    <source>
        <dbReference type="EMBL" id="GAO42586.1"/>
    </source>
</evidence>